<organism evidence="3">
    <name type="scientific">Fagus sylvatica</name>
    <name type="common">Beechnut</name>
    <dbReference type="NCBI Taxonomy" id="28930"/>
    <lineage>
        <taxon>Eukaryota</taxon>
        <taxon>Viridiplantae</taxon>
        <taxon>Streptophyta</taxon>
        <taxon>Embryophyta</taxon>
        <taxon>Tracheophyta</taxon>
        <taxon>Spermatophyta</taxon>
        <taxon>Magnoliopsida</taxon>
        <taxon>eudicotyledons</taxon>
        <taxon>Gunneridae</taxon>
        <taxon>Pentapetalae</taxon>
        <taxon>rosids</taxon>
        <taxon>fabids</taxon>
        <taxon>Fagales</taxon>
        <taxon>Fagaceae</taxon>
        <taxon>Fagus</taxon>
    </lineage>
</organism>
<accession>A0A2N9FQ24</accession>
<proteinExistence type="predicted"/>
<feature type="region of interest" description="Disordered" evidence="1">
    <location>
        <begin position="47"/>
        <end position="66"/>
    </location>
</feature>
<evidence type="ECO:0000313" key="3">
    <source>
        <dbReference type="EMBL" id="SPC89031.1"/>
    </source>
</evidence>
<keyword evidence="2" id="KW-0812">Transmembrane</keyword>
<evidence type="ECO:0000256" key="1">
    <source>
        <dbReference type="SAM" id="MobiDB-lite"/>
    </source>
</evidence>
<keyword evidence="2" id="KW-0472">Membrane</keyword>
<dbReference type="EMBL" id="OIVN01001038">
    <property type="protein sequence ID" value="SPC89031.1"/>
    <property type="molecule type" value="Genomic_DNA"/>
</dbReference>
<dbReference type="AlphaFoldDB" id="A0A2N9FQ24"/>
<feature type="transmembrane region" description="Helical" evidence="2">
    <location>
        <begin position="20"/>
        <end position="43"/>
    </location>
</feature>
<evidence type="ECO:0000256" key="2">
    <source>
        <dbReference type="SAM" id="Phobius"/>
    </source>
</evidence>
<protein>
    <submittedName>
        <fullName evidence="3">Uncharacterized protein</fullName>
    </submittedName>
</protein>
<feature type="compositionally biased region" description="Polar residues" evidence="1">
    <location>
        <begin position="50"/>
        <end position="62"/>
    </location>
</feature>
<reference evidence="3" key="1">
    <citation type="submission" date="2018-02" db="EMBL/GenBank/DDBJ databases">
        <authorList>
            <person name="Cohen D.B."/>
            <person name="Kent A.D."/>
        </authorList>
    </citation>
    <scope>NUCLEOTIDE SEQUENCE</scope>
</reference>
<keyword evidence="2" id="KW-1133">Transmembrane helix</keyword>
<gene>
    <name evidence="3" type="ORF">FSB_LOCUS16913</name>
</gene>
<sequence length="92" mass="9947">MSKPFSYLPPPLNGEENLLLHLEVAEKIVYLMILIVILIYALLRKRKTNSSRGGQRPVSFNVTGDDGDTSSGEIGIAVTQTSLGLNMTAALS</sequence>
<name>A0A2N9FQ24_FAGSY</name>